<dbReference type="GO" id="GO:0004176">
    <property type="term" value="F:ATP-dependent peptidase activity"/>
    <property type="evidence" value="ECO:0007669"/>
    <property type="project" value="TreeGrafter"/>
</dbReference>
<proteinExistence type="predicted"/>
<accession>A0A516S9W6</accession>
<dbReference type="InterPro" id="IPR023562">
    <property type="entry name" value="ClpP/TepA"/>
</dbReference>
<evidence type="ECO:0000313" key="6">
    <source>
        <dbReference type="Proteomes" id="UP000317550"/>
    </source>
</evidence>
<dbReference type="InterPro" id="IPR029045">
    <property type="entry name" value="ClpP/crotonase-like_dom_sf"/>
</dbReference>
<name>A0A516S9W6_9NEIS</name>
<keyword evidence="1 5" id="KW-0645">Protease</keyword>
<organism evidence="5 6">
    <name type="scientific">Chitinimonas arctica</name>
    <dbReference type="NCBI Taxonomy" id="2594795"/>
    <lineage>
        <taxon>Bacteria</taxon>
        <taxon>Pseudomonadati</taxon>
        <taxon>Pseudomonadota</taxon>
        <taxon>Betaproteobacteria</taxon>
        <taxon>Neisseriales</taxon>
        <taxon>Chitinibacteraceae</taxon>
        <taxon>Chitinimonas</taxon>
    </lineage>
</organism>
<dbReference type="OrthoDB" id="9806592at2"/>
<dbReference type="Pfam" id="PF00574">
    <property type="entry name" value="CLP_protease"/>
    <property type="match status" value="1"/>
</dbReference>
<sequence length="373" mass="39257">MSPILARATRIYAKAGTGESSQPWYNMAKSDTTGQPIEVMIYDDIGGWGLRAADFIRDLKALDDGKSAITVAIDSDGGDVFDGFAISNALARLGDRCTVRIDGLAASAASVIACGAHRVVMAENTMMMIHNPWTWASGDAEELRKTADVLDKVTGGLMATYRAKAPKMDAATLKTMLDAETWLSPIEAVALGLADEISGTVPVKARALSPTLAKYRNRPKALVEKDQPAAPVNEPAPKSPQESVPYIAALAARLTQACIKAGFPQLAEKVIVSTALKDEATVAAEVGRIEAVAALCLTAKLPELAGDYLAAGLGAEAVRARLFDKLVAADVGEIDNREPPPSDAPQARSPNSTEIYAARKGKLQADASKGKAK</sequence>
<feature type="region of interest" description="Disordered" evidence="4">
    <location>
        <begin position="332"/>
        <end position="373"/>
    </location>
</feature>
<dbReference type="EMBL" id="CP041730">
    <property type="protein sequence ID" value="QDQ24939.1"/>
    <property type="molecule type" value="Genomic_DNA"/>
</dbReference>
<dbReference type="RefSeq" id="WP_143855864.1">
    <property type="nucleotide sequence ID" value="NZ_CP041730.1"/>
</dbReference>
<dbReference type="GO" id="GO:0006515">
    <property type="term" value="P:protein quality control for misfolded or incompletely synthesized proteins"/>
    <property type="evidence" value="ECO:0007669"/>
    <property type="project" value="TreeGrafter"/>
</dbReference>
<dbReference type="GO" id="GO:0051117">
    <property type="term" value="F:ATPase binding"/>
    <property type="evidence" value="ECO:0007669"/>
    <property type="project" value="TreeGrafter"/>
</dbReference>
<evidence type="ECO:0000313" key="5">
    <source>
        <dbReference type="EMBL" id="QDQ24939.1"/>
    </source>
</evidence>
<dbReference type="Proteomes" id="UP000317550">
    <property type="component" value="Chromosome"/>
</dbReference>
<protein>
    <submittedName>
        <fullName evidence="5">Clp protease ClpP</fullName>
    </submittedName>
</protein>
<dbReference type="CDD" id="cd07016">
    <property type="entry name" value="S14_ClpP_1"/>
    <property type="match status" value="1"/>
</dbReference>
<dbReference type="GO" id="GO:0009368">
    <property type="term" value="C:endopeptidase Clp complex"/>
    <property type="evidence" value="ECO:0007669"/>
    <property type="project" value="TreeGrafter"/>
</dbReference>
<dbReference type="PANTHER" id="PTHR10381">
    <property type="entry name" value="ATP-DEPENDENT CLP PROTEASE PROTEOLYTIC SUBUNIT"/>
    <property type="match status" value="1"/>
</dbReference>
<dbReference type="PANTHER" id="PTHR10381:SF70">
    <property type="entry name" value="ATP-DEPENDENT CLP PROTEASE PROTEOLYTIC SUBUNIT"/>
    <property type="match status" value="1"/>
</dbReference>
<keyword evidence="3" id="KW-0720">Serine protease</keyword>
<reference evidence="6" key="1">
    <citation type="submission" date="2019-07" db="EMBL/GenBank/DDBJ databases">
        <title>Chitinimonas sp. nov., isolated from Ny-Alesund, arctica soil.</title>
        <authorList>
            <person name="Xu Q."/>
            <person name="Peng F."/>
        </authorList>
    </citation>
    <scope>NUCLEOTIDE SEQUENCE [LARGE SCALE GENOMIC DNA]</scope>
    <source>
        <strain evidence="6">R3-44</strain>
    </source>
</reference>
<dbReference type="SUPFAM" id="SSF52096">
    <property type="entry name" value="ClpP/crotonase"/>
    <property type="match status" value="1"/>
</dbReference>
<evidence type="ECO:0000256" key="3">
    <source>
        <dbReference type="ARBA" id="ARBA00022825"/>
    </source>
</evidence>
<keyword evidence="6" id="KW-1185">Reference proteome</keyword>
<dbReference type="NCBIfam" id="NF045542">
    <property type="entry name" value="Clp_rel_HeadMat"/>
    <property type="match status" value="1"/>
</dbReference>
<gene>
    <name evidence="5" type="ORF">FNU76_00465</name>
</gene>
<evidence type="ECO:0000256" key="4">
    <source>
        <dbReference type="SAM" id="MobiDB-lite"/>
    </source>
</evidence>
<evidence type="ECO:0000256" key="2">
    <source>
        <dbReference type="ARBA" id="ARBA00022801"/>
    </source>
</evidence>
<keyword evidence="2" id="KW-0378">Hydrolase</keyword>
<dbReference type="GO" id="GO:0004252">
    <property type="term" value="F:serine-type endopeptidase activity"/>
    <property type="evidence" value="ECO:0007669"/>
    <property type="project" value="TreeGrafter"/>
</dbReference>
<dbReference type="Gene3D" id="3.90.226.10">
    <property type="entry name" value="2-enoyl-CoA Hydratase, Chain A, domain 1"/>
    <property type="match status" value="1"/>
</dbReference>
<dbReference type="KEGG" id="cari:FNU76_00465"/>
<dbReference type="AlphaFoldDB" id="A0A516S9W6"/>
<evidence type="ECO:0000256" key="1">
    <source>
        <dbReference type="ARBA" id="ARBA00022670"/>
    </source>
</evidence>